<gene>
    <name evidence="1" type="ORF">OHX15_23665</name>
</gene>
<comment type="caution">
    <text evidence="1">The sequence shown here is derived from an EMBL/GenBank/DDBJ whole genome shotgun (WGS) entry which is preliminary data.</text>
</comment>
<reference evidence="1 2" key="1">
    <citation type="journal article" date="2021" name="Chemosphere">
        <title>Bioballs carrying a syntrophic Rhodococcus and Mycolicibacterium consortium for simultaneous sorption and biodegradation of fuel oil in contaminated freshwater.</title>
        <authorList>
            <person name="Naloka K."/>
            <person name="Polrit D."/>
            <person name="Muangchinda C."/>
            <person name="Thoetkiattikul H."/>
            <person name="Pinyakong O."/>
        </authorList>
    </citation>
    <scope>NUCLEOTIDE SEQUENCE [LARGE SCALE GENOMIC DNA]</scope>
    <source>
        <strain evidence="1 2">J101</strain>
    </source>
</reference>
<protein>
    <submittedName>
        <fullName evidence="1">Uncharacterized protein</fullName>
    </submittedName>
</protein>
<dbReference type="Proteomes" id="UP001289645">
    <property type="component" value="Unassembled WGS sequence"/>
</dbReference>
<keyword evidence="2" id="KW-1185">Reference proteome</keyword>
<evidence type="ECO:0000313" key="1">
    <source>
        <dbReference type="EMBL" id="MDZ5088401.1"/>
    </source>
</evidence>
<dbReference type="EMBL" id="JAOXLN010000032">
    <property type="protein sequence ID" value="MDZ5088401.1"/>
    <property type="molecule type" value="Genomic_DNA"/>
</dbReference>
<name>A0ACC6MPA0_MYCPF</name>
<sequence>MQVTSVVVSAATVLVAAALAVAAPAAAQPSWEMPDVEGEVLQDAWDTVVSTTDGAVVPETATAEGPPFEQFNLTNWEVCSQSPDEGDEISAESPPEFEVMRPGAC</sequence>
<accession>A0ACC6MPA0</accession>
<organism evidence="1 2">
    <name type="scientific">Mycolicibacterium parafortuitum</name>
    <name type="common">Mycobacterium parafortuitum</name>
    <dbReference type="NCBI Taxonomy" id="39692"/>
    <lineage>
        <taxon>Bacteria</taxon>
        <taxon>Bacillati</taxon>
        <taxon>Actinomycetota</taxon>
        <taxon>Actinomycetes</taxon>
        <taxon>Mycobacteriales</taxon>
        <taxon>Mycobacteriaceae</taxon>
        <taxon>Mycolicibacterium</taxon>
    </lineage>
</organism>
<proteinExistence type="predicted"/>
<evidence type="ECO:0000313" key="2">
    <source>
        <dbReference type="Proteomes" id="UP001289645"/>
    </source>
</evidence>